<proteinExistence type="predicted"/>
<reference evidence="2" key="1">
    <citation type="submission" date="2021-03" db="EMBL/GenBank/DDBJ databases">
        <authorList>
            <person name="Tagirdzhanova G."/>
        </authorList>
    </citation>
    <scope>NUCLEOTIDE SEQUENCE</scope>
</reference>
<protein>
    <recommendedName>
        <fullName evidence="4">Protein kinase domain-containing protein</fullName>
    </recommendedName>
</protein>
<sequence>MDTQAIDTLKFKAYLKAPQGGSERVELCADKFGRLVVVKWATEAENGGLGVSREVPGSLVYDCFAERGDGSFLQYLPATLGNDTLKIHDRKMGRIVTEYCQGHDLEELINYASLSGEALPEPFLWHIINSFIEYCFALSTSHLDMTVFDPAQVLFTFDTPNYANTGESAELQYPRVVFCGLTGIDDLTDTYDPEEAASHDVSCTDAIRAFGAYLWSHVESIPSCNDQTVSYSQALISWLRIIAGTDDAPPRYIDLHQLLVMLHTRIDEYRGPKKALKLTPWLSRYFKQLRLESDTRYSAIAGLDRRGIHPEIDDYVYNITGPPPVHRFSMLPPVISPNEDVAKLAESLTIYIDRVTTQLGITQEQWKIRRWSLGVTPMDLEDIRQFLSKFMHQSLDRSIALSQWSGIWLQPTSNLTFKEQPRTRAIFDPVEPEIFQSLVRALARCQEAIAEQSRTELTDAIKDNSNQLDRFHKKRLEDAGRLLDEVQTCYQAALTKAVWDGDRWKWYHREVRSTIQVRSSFLIWEKWFAILIEGIAQARAFAQNPTSAKGESMEQFLRLELGLLPYGSLEKVAQDKIIARGDMATEWYKQKNAGHVYAVPEWKETSKERKARHIKYELYDETSWSDYLKRLRANGTRAAKALHSPKNMSPTDPPSPKARIAGKVEHATKAEEEYRKMTNRPRLAPRRRKDISKAELRVYKIFKRWKKNFATDNPWYTDANLWENFRQQLRRKSRDLEAIRTSFNRRGQGVGAEHSQLHPLLIRTHDDALKHIEWYLESREPMEMIERMSLCSSAADSTLPVEEKAELWDVSDSSGTEDGHGRWISKGDKKKRG</sequence>
<accession>A0A8H3IHA3</accession>
<evidence type="ECO:0008006" key="4">
    <source>
        <dbReference type="Google" id="ProtNLM"/>
    </source>
</evidence>
<evidence type="ECO:0000256" key="1">
    <source>
        <dbReference type="SAM" id="MobiDB-lite"/>
    </source>
</evidence>
<keyword evidence="3" id="KW-1185">Reference proteome</keyword>
<feature type="region of interest" description="Disordered" evidence="1">
    <location>
        <begin position="638"/>
        <end position="659"/>
    </location>
</feature>
<feature type="region of interest" description="Disordered" evidence="1">
    <location>
        <begin position="806"/>
        <end position="833"/>
    </location>
</feature>
<gene>
    <name evidence="2" type="ORF">GOMPHAMPRED_002140</name>
</gene>
<feature type="compositionally biased region" description="Basic and acidic residues" evidence="1">
    <location>
        <begin position="817"/>
        <end position="827"/>
    </location>
</feature>
<dbReference type="EMBL" id="CAJPDQ010000016">
    <property type="protein sequence ID" value="CAF9920800.1"/>
    <property type="molecule type" value="Genomic_DNA"/>
</dbReference>
<evidence type="ECO:0000313" key="3">
    <source>
        <dbReference type="Proteomes" id="UP000664169"/>
    </source>
</evidence>
<name>A0A8H3IHA3_9LECA</name>
<dbReference type="Proteomes" id="UP000664169">
    <property type="component" value="Unassembled WGS sequence"/>
</dbReference>
<dbReference type="AlphaFoldDB" id="A0A8H3IHA3"/>
<evidence type="ECO:0000313" key="2">
    <source>
        <dbReference type="EMBL" id="CAF9920800.1"/>
    </source>
</evidence>
<comment type="caution">
    <text evidence="2">The sequence shown here is derived from an EMBL/GenBank/DDBJ whole genome shotgun (WGS) entry which is preliminary data.</text>
</comment>
<organism evidence="2 3">
    <name type="scientific">Gomphillus americanus</name>
    <dbReference type="NCBI Taxonomy" id="1940652"/>
    <lineage>
        <taxon>Eukaryota</taxon>
        <taxon>Fungi</taxon>
        <taxon>Dikarya</taxon>
        <taxon>Ascomycota</taxon>
        <taxon>Pezizomycotina</taxon>
        <taxon>Lecanoromycetes</taxon>
        <taxon>OSLEUM clade</taxon>
        <taxon>Ostropomycetidae</taxon>
        <taxon>Ostropales</taxon>
        <taxon>Graphidaceae</taxon>
        <taxon>Gomphilloideae</taxon>
        <taxon>Gomphillus</taxon>
    </lineage>
</organism>